<accession>A0A2K8UCF8</accession>
<dbReference type="SMART" id="SM00898">
    <property type="entry name" value="Fapy_DNA_glyco"/>
    <property type="match status" value="1"/>
</dbReference>
<evidence type="ECO:0000256" key="4">
    <source>
        <dbReference type="ARBA" id="ARBA00022723"/>
    </source>
</evidence>
<dbReference type="AlphaFoldDB" id="A0A2K8UCF8"/>
<dbReference type="InterPro" id="IPR010979">
    <property type="entry name" value="Ribosomal_uS13-like_H2TH"/>
</dbReference>
<keyword evidence="8" id="KW-0862">Zinc</keyword>
<keyword evidence="4" id="KW-0479">Metal-binding</keyword>
<evidence type="ECO:0000313" key="18">
    <source>
        <dbReference type="EMBL" id="AUB83187.1"/>
    </source>
</evidence>
<dbReference type="Pfam" id="PF06831">
    <property type="entry name" value="H2TH"/>
    <property type="match status" value="1"/>
</dbReference>
<keyword evidence="18" id="KW-0540">Nuclease</keyword>
<dbReference type="PROSITE" id="PS01242">
    <property type="entry name" value="ZF_FPG_1"/>
    <property type="match status" value="1"/>
</dbReference>
<dbReference type="KEGG" id="tsy:THSYN_21070"/>
<dbReference type="EC" id="4.2.99.18" evidence="3"/>
<feature type="domain" description="Formamidopyrimidine-DNA glycosylase catalytic" evidence="17">
    <location>
        <begin position="2"/>
        <end position="99"/>
    </location>
</feature>
<dbReference type="Gene3D" id="3.20.190.10">
    <property type="entry name" value="MutM-like, N-terminal"/>
    <property type="match status" value="1"/>
</dbReference>
<gene>
    <name evidence="18" type="ORF">THSYN_21070</name>
</gene>
<dbReference type="GO" id="GO:0000703">
    <property type="term" value="F:oxidized pyrimidine nucleobase lesion DNA N-glycosylase activity"/>
    <property type="evidence" value="ECO:0007669"/>
    <property type="project" value="TreeGrafter"/>
</dbReference>
<evidence type="ECO:0000256" key="12">
    <source>
        <dbReference type="ARBA" id="ARBA00023268"/>
    </source>
</evidence>
<proteinExistence type="inferred from homology"/>
<keyword evidence="6 15" id="KW-0863">Zinc-finger</keyword>
<dbReference type="GO" id="GO:0003684">
    <property type="term" value="F:damaged DNA binding"/>
    <property type="evidence" value="ECO:0007669"/>
    <property type="project" value="InterPro"/>
</dbReference>
<keyword evidence="9" id="KW-0238">DNA-binding</keyword>
<evidence type="ECO:0000256" key="6">
    <source>
        <dbReference type="ARBA" id="ARBA00022771"/>
    </source>
</evidence>
<evidence type="ECO:0000256" key="3">
    <source>
        <dbReference type="ARBA" id="ARBA00012720"/>
    </source>
</evidence>
<comment type="catalytic activity">
    <reaction evidence="14">
        <text>2'-deoxyribonucleotide-(2'-deoxyribose 5'-phosphate)-2'-deoxyribonucleotide-DNA = a 3'-end 2'-deoxyribonucleotide-(2,3-dehydro-2,3-deoxyribose 5'-phosphate)-DNA + a 5'-end 5'-phospho-2'-deoxyribonucleoside-DNA + H(+)</text>
        <dbReference type="Rhea" id="RHEA:66592"/>
        <dbReference type="Rhea" id="RHEA-COMP:13180"/>
        <dbReference type="Rhea" id="RHEA-COMP:16897"/>
        <dbReference type="Rhea" id="RHEA-COMP:17067"/>
        <dbReference type="ChEBI" id="CHEBI:15378"/>
        <dbReference type="ChEBI" id="CHEBI:136412"/>
        <dbReference type="ChEBI" id="CHEBI:157695"/>
        <dbReference type="ChEBI" id="CHEBI:167181"/>
        <dbReference type="EC" id="4.2.99.18"/>
    </reaction>
</comment>
<keyword evidence="10" id="KW-0234">DNA repair</keyword>
<evidence type="ECO:0000256" key="1">
    <source>
        <dbReference type="ARBA" id="ARBA00001947"/>
    </source>
</evidence>
<dbReference type="InterPro" id="IPR035937">
    <property type="entry name" value="FPG_N"/>
</dbReference>
<dbReference type="EMBL" id="CP020370">
    <property type="protein sequence ID" value="AUB83187.1"/>
    <property type="molecule type" value="Genomic_DNA"/>
</dbReference>
<dbReference type="SMART" id="SM01232">
    <property type="entry name" value="H2TH"/>
    <property type="match status" value="1"/>
</dbReference>
<evidence type="ECO:0000256" key="8">
    <source>
        <dbReference type="ARBA" id="ARBA00022833"/>
    </source>
</evidence>
<evidence type="ECO:0000256" key="15">
    <source>
        <dbReference type="PROSITE-ProRule" id="PRU00391"/>
    </source>
</evidence>
<evidence type="ECO:0000313" key="19">
    <source>
        <dbReference type="Proteomes" id="UP000232638"/>
    </source>
</evidence>
<dbReference type="PROSITE" id="PS51066">
    <property type="entry name" value="ZF_FPG_2"/>
    <property type="match status" value="1"/>
</dbReference>
<dbReference type="PROSITE" id="PS51068">
    <property type="entry name" value="FPG_CAT"/>
    <property type="match status" value="1"/>
</dbReference>
<dbReference type="SUPFAM" id="SSF57716">
    <property type="entry name" value="Glucocorticoid receptor-like (DNA-binding domain)"/>
    <property type="match status" value="1"/>
</dbReference>
<dbReference type="PANTHER" id="PTHR42697:SF1">
    <property type="entry name" value="ENDONUCLEASE 8"/>
    <property type="match status" value="1"/>
</dbReference>
<evidence type="ECO:0000256" key="14">
    <source>
        <dbReference type="ARBA" id="ARBA00044632"/>
    </source>
</evidence>
<dbReference type="InterPro" id="IPR000214">
    <property type="entry name" value="Znf_DNA_glyclase/AP_lyase"/>
</dbReference>
<evidence type="ECO:0000259" key="16">
    <source>
        <dbReference type="PROSITE" id="PS51066"/>
    </source>
</evidence>
<dbReference type="GO" id="GO:0008270">
    <property type="term" value="F:zinc ion binding"/>
    <property type="evidence" value="ECO:0007669"/>
    <property type="project" value="UniProtKB-KW"/>
</dbReference>
<dbReference type="Gene3D" id="1.10.8.50">
    <property type="match status" value="1"/>
</dbReference>
<evidence type="ECO:0000256" key="13">
    <source>
        <dbReference type="ARBA" id="ARBA00023295"/>
    </source>
</evidence>
<dbReference type="InterPro" id="IPR012319">
    <property type="entry name" value="FPG_cat"/>
</dbReference>
<keyword evidence="18" id="KW-0255">Endonuclease</keyword>
<dbReference type="Pfam" id="PF01149">
    <property type="entry name" value="Fapy_DNA_glyco"/>
    <property type="match status" value="1"/>
</dbReference>
<dbReference type="InterPro" id="IPR015887">
    <property type="entry name" value="DNA_glyclase_Znf_dom_DNA_BS"/>
</dbReference>
<evidence type="ECO:0000259" key="17">
    <source>
        <dbReference type="PROSITE" id="PS51068"/>
    </source>
</evidence>
<keyword evidence="13" id="KW-0326">Glycosidase</keyword>
<keyword evidence="11" id="KW-0456">Lyase</keyword>
<feature type="domain" description="FPG-type" evidence="16">
    <location>
        <begin position="225"/>
        <end position="261"/>
    </location>
</feature>
<reference evidence="18 19" key="1">
    <citation type="submission" date="2017-03" db="EMBL/GenBank/DDBJ databases">
        <title>Complete genome sequence of Candidatus 'Thiodictyon syntrophicum' sp. nov. strain Cad16T, a photolithoautotroph purple sulfur bacterium isolated from an alpine meromictic lake.</title>
        <authorList>
            <person name="Luedin S.M."/>
            <person name="Pothier J.F."/>
            <person name="Danza F."/>
            <person name="Storelli N."/>
            <person name="Wittwer M."/>
            <person name="Tonolla M."/>
        </authorList>
    </citation>
    <scope>NUCLEOTIDE SEQUENCE [LARGE SCALE GENOMIC DNA]</scope>
    <source>
        <strain evidence="18 19">Cad16T</strain>
    </source>
</reference>
<comment type="cofactor">
    <cofactor evidence="1">
        <name>Zn(2+)</name>
        <dbReference type="ChEBI" id="CHEBI:29105"/>
    </cofactor>
</comment>
<dbReference type="PANTHER" id="PTHR42697">
    <property type="entry name" value="ENDONUCLEASE 8"/>
    <property type="match status" value="1"/>
</dbReference>
<organism evidence="18 19">
    <name type="scientific">Candidatus Thiodictyon syntrophicum</name>
    <dbReference type="NCBI Taxonomy" id="1166950"/>
    <lineage>
        <taxon>Bacteria</taxon>
        <taxon>Pseudomonadati</taxon>
        <taxon>Pseudomonadota</taxon>
        <taxon>Gammaproteobacteria</taxon>
        <taxon>Chromatiales</taxon>
        <taxon>Chromatiaceae</taxon>
        <taxon>Thiodictyon</taxon>
    </lineage>
</organism>
<evidence type="ECO:0000256" key="7">
    <source>
        <dbReference type="ARBA" id="ARBA00022801"/>
    </source>
</evidence>
<dbReference type="InterPro" id="IPR010663">
    <property type="entry name" value="Znf_FPG/IleRS"/>
</dbReference>
<keyword evidence="7" id="KW-0378">Hydrolase</keyword>
<dbReference type="InterPro" id="IPR015886">
    <property type="entry name" value="H2TH_FPG"/>
</dbReference>
<evidence type="ECO:0000256" key="11">
    <source>
        <dbReference type="ARBA" id="ARBA00023239"/>
    </source>
</evidence>
<dbReference type="SUPFAM" id="SSF81624">
    <property type="entry name" value="N-terminal domain of MutM-like DNA repair proteins"/>
    <property type="match status" value="1"/>
</dbReference>
<evidence type="ECO:0000256" key="10">
    <source>
        <dbReference type="ARBA" id="ARBA00023204"/>
    </source>
</evidence>
<keyword evidence="12" id="KW-0511">Multifunctional enzyme</keyword>
<dbReference type="GO" id="GO:0006284">
    <property type="term" value="P:base-excision repair"/>
    <property type="evidence" value="ECO:0007669"/>
    <property type="project" value="InterPro"/>
</dbReference>
<dbReference type="OrthoDB" id="9800855at2"/>
<evidence type="ECO:0000256" key="5">
    <source>
        <dbReference type="ARBA" id="ARBA00022763"/>
    </source>
</evidence>
<comment type="similarity">
    <text evidence="2">Belongs to the FPG family.</text>
</comment>
<dbReference type="GO" id="GO:0140078">
    <property type="term" value="F:class I DNA-(apurinic or apyrimidinic site) endonuclease activity"/>
    <property type="evidence" value="ECO:0007669"/>
    <property type="project" value="UniProtKB-EC"/>
</dbReference>
<name>A0A2K8UCF8_9GAMM</name>
<evidence type="ECO:0000256" key="2">
    <source>
        <dbReference type="ARBA" id="ARBA00009409"/>
    </source>
</evidence>
<evidence type="ECO:0000256" key="9">
    <source>
        <dbReference type="ARBA" id="ARBA00023125"/>
    </source>
</evidence>
<keyword evidence="19" id="KW-1185">Reference proteome</keyword>
<dbReference type="Proteomes" id="UP000232638">
    <property type="component" value="Chromosome"/>
</dbReference>
<protein>
    <recommendedName>
        <fullName evidence="3">DNA-(apurinic or apyrimidinic site) lyase</fullName>
        <ecNumber evidence="3">4.2.99.18</ecNumber>
    </recommendedName>
</protein>
<dbReference type="SUPFAM" id="SSF46946">
    <property type="entry name" value="S13-like H2TH domain"/>
    <property type="match status" value="1"/>
</dbReference>
<sequence length="277" mass="31034">MPEGDTIHTLAVMLGRWLTGRRLTAVRVPRQALPQLGGCRVQCVTSRGKHLYIDLDDGHRLRSHLGLYGAWHHYGRGEPWQKPPGQASLVLELGDRVYVCFNAREVELMWAQGFRALDQHHRLGPDLTRESVQPERLWERARDLLAGDTPIVDLLLDQRVAAGIGNVYKSEVLFIGRYSPLLRFADLSHKDIAQLYSIAGSLLNENLHGGPRRTRWPDDGRGPLWVYGRAARPCLRCGGSIRRDQLGCHPRSTYWCPTCQASPARGAVRGAATDQAV</sequence>
<keyword evidence="5" id="KW-0227">DNA damage</keyword>
<dbReference type="Pfam" id="PF06827">
    <property type="entry name" value="zf-FPG_IleRS"/>
    <property type="match status" value="1"/>
</dbReference>
<dbReference type="RefSeq" id="WP_100920878.1">
    <property type="nucleotide sequence ID" value="NZ_CP020370.1"/>
</dbReference>